<organism evidence="1 2">
    <name type="scientific">Vaccinium darrowii</name>
    <dbReference type="NCBI Taxonomy" id="229202"/>
    <lineage>
        <taxon>Eukaryota</taxon>
        <taxon>Viridiplantae</taxon>
        <taxon>Streptophyta</taxon>
        <taxon>Embryophyta</taxon>
        <taxon>Tracheophyta</taxon>
        <taxon>Spermatophyta</taxon>
        <taxon>Magnoliopsida</taxon>
        <taxon>eudicotyledons</taxon>
        <taxon>Gunneridae</taxon>
        <taxon>Pentapetalae</taxon>
        <taxon>asterids</taxon>
        <taxon>Ericales</taxon>
        <taxon>Ericaceae</taxon>
        <taxon>Vaccinioideae</taxon>
        <taxon>Vaccinieae</taxon>
        <taxon>Vaccinium</taxon>
    </lineage>
</organism>
<sequence>MKITTNKDKIVVDYFVESVWKTKWRMGIHSHPLEIQALFYSALRCSWKMLIVNEVTKNLVAAINNCLSELLVHIKEYYFVEYEESERNIPLQDGGVHSFIFLPNYLSGSIALCYLCVNPSVDHLRCRSAVMTNTCLGLRTHMEDHGRSPIGGTT</sequence>
<reference evidence="1 2" key="1">
    <citation type="journal article" date="2021" name="Hortic Res">
        <title>High-quality reference genome and annotation aids understanding of berry development for evergreen blueberry (Vaccinium darrowii).</title>
        <authorList>
            <person name="Yu J."/>
            <person name="Hulse-Kemp A.M."/>
            <person name="Babiker E."/>
            <person name="Staton M."/>
        </authorList>
    </citation>
    <scope>NUCLEOTIDE SEQUENCE [LARGE SCALE GENOMIC DNA]</scope>
    <source>
        <strain evidence="2">cv. NJ 8807/NJ 8810</strain>
        <tissue evidence="1">Young leaf</tissue>
    </source>
</reference>
<protein>
    <submittedName>
        <fullName evidence="1">Uncharacterized protein</fullName>
    </submittedName>
</protein>
<keyword evidence="2" id="KW-1185">Reference proteome</keyword>
<proteinExistence type="predicted"/>
<accession>A0ACB7ZIH1</accession>
<evidence type="ECO:0000313" key="2">
    <source>
        <dbReference type="Proteomes" id="UP000828048"/>
    </source>
</evidence>
<gene>
    <name evidence="1" type="ORF">Vadar_011011</name>
</gene>
<dbReference type="Proteomes" id="UP000828048">
    <property type="component" value="Chromosome 9"/>
</dbReference>
<evidence type="ECO:0000313" key="1">
    <source>
        <dbReference type="EMBL" id="KAH7865771.1"/>
    </source>
</evidence>
<dbReference type="EMBL" id="CM037159">
    <property type="protein sequence ID" value="KAH7865771.1"/>
    <property type="molecule type" value="Genomic_DNA"/>
</dbReference>
<name>A0ACB7ZIH1_9ERIC</name>
<comment type="caution">
    <text evidence="1">The sequence shown here is derived from an EMBL/GenBank/DDBJ whole genome shotgun (WGS) entry which is preliminary data.</text>
</comment>